<dbReference type="InterPro" id="IPR036388">
    <property type="entry name" value="WH-like_DNA-bd_sf"/>
</dbReference>
<evidence type="ECO:0000313" key="4">
    <source>
        <dbReference type="EMBL" id="MDZ5757662.1"/>
    </source>
</evidence>
<dbReference type="PANTHER" id="PTHR30185:SF18">
    <property type="entry name" value="TRANSCRIPTIONAL REGULATOR MTLR"/>
    <property type="match status" value="1"/>
</dbReference>
<organism evidence="4 5">
    <name type="scientific">Carnobacterium maltaromaticum</name>
    <name type="common">Carnobacterium piscicola</name>
    <dbReference type="NCBI Taxonomy" id="2751"/>
    <lineage>
        <taxon>Bacteria</taxon>
        <taxon>Bacillati</taxon>
        <taxon>Bacillota</taxon>
        <taxon>Bacilli</taxon>
        <taxon>Lactobacillales</taxon>
        <taxon>Carnobacteriaceae</taxon>
        <taxon>Carnobacterium</taxon>
    </lineage>
</organism>
<accession>A0AAW9K1J6</accession>
<dbReference type="AlphaFoldDB" id="A0AAW9K1J6"/>
<evidence type="ECO:0000256" key="2">
    <source>
        <dbReference type="ARBA" id="ARBA00023163"/>
    </source>
</evidence>
<protein>
    <submittedName>
        <fullName evidence="4">Helix-turn-helix domain-containing protein</fullName>
    </submittedName>
</protein>
<dbReference type="InterPro" id="IPR050661">
    <property type="entry name" value="BglG_antiterminators"/>
</dbReference>
<dbReference type="Proteomes" id="UP001290462">
    <property type="component" value="Unassembled WGS sequence"/>
</dbReference>
<evidence type="ECO:0000313" key="5">
    <source>
        <dbReference type="Proteomes" id="UP001290462"/>
    </source>
</evidence>
<evidence type="ECO:0000256" key="1">
    <source>
        <dbReference type="ARBA" id="ARBA00023015"/>
    </source>
</evidence>
<reference evidence="4" key="1">
    <citation type="submission" date="2023-08" db="EMBL/GenBank/DDBJ databases">
        <title>Genomic characterization of piscicolin 126 produced by Carnobacterium maltaromaticum CM22 strain isolated from salmon (Salmo salar).</title>
        <authorList>
            <person name="Gonzalez-Gragera E."/>
            <person name="Garcia-Lopez J.D."/>
            <person name="Teso-Perez C."/>
            <person name="Gimenez-Hernandez I."/>
            <person name="Peralta-Sanchez J.M."/>
            <person name="Valdivia E."/>
            <person name="Montalban-Lopez M."/>
            <person name="Martin-Platero A.M."/>
            <person name="Banos A."/>
            <person name="Martinez-Bueno M."/>
        </authorList>
    </citation>
    <scope>NUCLEOTIDE SEQUENCE</scope>
    <source>
        <strain evidence="4">CM22</strain>
    </source>
</reference>
<dbReference type="EMBL" id="JAVBVO010000002">
    <property type="protein sequence ID" value="MDZ5757662.1"/>
    <property type="molecule type" value="Genomic_DNA"/>
</dbReference>
<comment type="caution">
    <text evidence="4">The sequence shown here is derived from an EMBL/GenBank/DDBJ whole genome shotgun (WGS) entry which is preliminary data.</text>
</comment>
<gene>
    <name evidence="4" type="ORF">RAK27_03235</name>
</gene>
<dbReference type="PANTHER" id="PTHR30185">
    <property type="entry name" value="CRYPTIC BETA-GLUCOSIDE BGL OPERON ANTITERMINATOR"/>
    <property type="match status" value="1"/>
</dbReference>
<evidence type="ECO:0000259" key="3">
    <source>
        <dbReference type="Pfam" id="PF05043"/>
    </source>
</evidence>
<dbReference type="Pfam" id="PF05043">
    <property type="entry name" value="Mga"/>
    <property type="match status" value="1"/>
</dbReference>
<name>A0AAW9K1J6_CARML</name>
<keyword evidence="1" id="KW-0805">Transcription regulation</keyword>
<feature type="domain" description="Mga helix-turn-helix" evidence="3">
    <location>
        <begin position="73"/>
        <end position="156"/>
    </location>
</feature>
<dbReference type="Gene3D" id="1.10.10.10">
    <property type="entry name" value="Winged helix-like DNA-binding domain superfamily/Winged helix DNA-binding domain"/>
    <property type="match status" value="1"/>
</dbReference>
<sequence length="512" mass="60454">MKELLSTKEKVYLDITSALLGEPIDIYTLADELFMSVRNLKKYIDDLNVLIHPISIYFIDTNSVNIHYPDSLNYQHIYKSIYVNNLNYSLLELLFLEENNTLETLEEHFFLSESTLRRTISFINQRLAPFDIIIDTKNFNIIGDEKNIIQFFVSYFQEKYTFQDIKLGNSLVQFLDYIYSDFTKFLNFPTNFPTKNRFIFWVGVGLKRIERNHSLPINNNSEYLTQFTHFFDALLKEQHNQKLKLEHNLTSRSFAEALTFFIETGFLFSNDGLNQLIEKHPDLRDNYQKISYILLELEEIFTISMTESAKTNMQLKLMNGFTFYQKLIFKGGLLNDVPLQFKQRTLFIINRLPEIIQRTFKKYFPNEDEWMANYFIYIIITHWDTFIPNMLKKAPIIHVGIVVETDLEHALYLKNKLAYYYPFNLDAMLIPDITTERIDNKKLDIILTTFPLHELSTTTKIISINHALSKQNVNDLYSSFGIFFEKKLEEKLFSGEFGNISILDEAPRIPIK</sequence>
<keyword evidence="2" id="KW-0804">Transcription</keyword>
<proteinExistence type="predicted"/>
<dbReference type="RefSeq" id="WP_317913240.1">
    <property type="nucleotide sequence ID" value="NZ_CP185245.1"/>
</dbReference>
<dbReference type="InterPro" id="IPR007737">
    <property type="entry name" value="Mga_HTH"/>
</dbReference>